<dbReference type="RefSeq" id="WP_066447462.1">
    <property type="nucleotide sequence ID" value="NZ_JANKBF010000002.1"/>
</dbReference>
<dbReference type="PANTHER" id="PTHR41317">
    <property type="entry name" value="PD-(D_E)XK NUCLEASE FAMILY TRANSPOSASE"/>
    <property type="match status" value="1"/>
</dbReference>
<dbReference type="EMBL" id="SMCQ01000001">
    <property type="protein sequence ID" value="TCW02804.1"/>
    <property type="molecule type" value="Genomic_DNA"/>
</dbReference>
<dbReference type="Pfam" id="PF12784">
    <property type="entry name" value="PDDEXK_2"/>
    <property type="match status" value="1"/>
</dbReference>
<evidence type="ECO:0000313" key="2">
    <source>
        <dbReference type="EMBL" id="TCW02804.1"/>
    </source>
</evidence>
<keyword evidence="1" id="KW-0175">Coiled coil</keyword>
<organism evidence="2 3">
    <name type="scientific">Longibaculum muris</name>
    <dbReference type="NCBI Taxonomy" id="1796628"/>
    <lineage>
        <taxon>Bacteria</taxon>
        <taxon>Bacillati</taxon>
        <taxon>Bacillota</taxon>
        <taxon>Erysipelotrichia</taxon>
        <taxon>Erysipelotrichales</taxon>
        <taxon>Coprobacillaceae</taxon>
        <taxon>Longibaculum</taxon>
    </lineage>
</organism>
<gene>
    <name evidence="2" type="ORF">EDD60_101106</name>
</gene>
<dbReference type="AlphaFoldDB" id="A0A4R3Z7Y5"/>
<dbReference type="PANTHER" id="PTHR41317:SF1">
    <property type="entry name" value="PD-(D_E)XK NUCLEASE FAMILY TRANSPOSASE"/>
    <property type="match status" value="1"/>
</dbReference>
<protein>
    <submittedName>
        <fullName evidence="2">Putative transposase/invertase (TIGR01784 family)</fullName>
    </submittedName>
</protein>
<dbReference type="GeneID" id="98913934"/>
<dbReference type="Proteomes" id="UP000295515">
    <property type="component" value="Unassembled WGS sequence"/>
</dbReference>
<evidence type="ECO:0000313" key="3">
    <source>
        <dbReference type="Proteomes" id="UP000295515"/>
    </source>
</evidence>
<reference evidence="2 3" key="1">
    <citation type="submission" date="2019-03" db="EMBL/GenBank/DDBJ databases">
        <title>Genomic Encyclopedia of Type Strains, Phase IV (KMG-IV): sequencing the most valuable type-strain genomes for metagenomic binning, comparative biology and taxonomic classification.</title>
        <authorList>
            <person name="Goeker M."/>
        </authorList>
    </citation>
    <scope>NUCLEOTIDE SEQUENCE [LARGE SCALE GENOMIC DNA]</scope>
    <source>
        <strain evidence="2 3">DSM 29487</strain>
    </source>
</reference>
<name>A0A4R3Z7Y5_9FIRM</name>
<evidence type="ECO:0000256" key="1">
    <source>
        <dbReference type="SAM" id="Coils"/>
    </source>
</evidence>
<feature type="coiled-coil region" evidence="1">
    <location>
        <begin position="203"/>
        <end position="241"/>
    </location>
</feature>
<sequence length="298" mass="35586">MIDLKLDFCFKYIFTNQCDSDSTYLLKLLVEQTTHFPLKRYIITNPEILKLDATDKTIRYDILIQDQQGNQIDIEMQRSHFSKTQAKRFGFYGATLIYQSLNVGEHYANLKHNVQIILIDDIHEEHHSLIEAFEARTPLGQREIKTDHDEDILLIRYYIYLPYIDVIAKEKGVGQLSDFEMMIYILQNGINEKVKKYKERKIVQMMERRMLKLQMDNESLKRAMEREIALACDEEEKKEREKEGERKALKDCVAFKYPKNDLNWIDDCNEIQCQMIKELLFQDLSYEQFYESIQKYIA</sequence>
<accession>A0A4R3Z7Y5</accession>
<proteinExistence type="predicted"/>
<keyword evidence="3" id="KW-1185">Reference proteome</keyword>
<comment type="caution">
    <text evidence="2">The sequence shown here is derived from an EMBL/GenBank/DDBJ whole genome shotgun (WGS) entry which is preliminary data.</text>
</comment>